<keyword evidence="7" id="KW-0067">ATP-binding</keyword>
<evidence type="ECO:0000256" key="6">
    <source>
        <dbReference type="ARBA" id="ARBA00022741"/>
    </source>
</evidence>
<evidence type="ECO:0000313" key="11">
    <source>
        <dbReference type="EMBL" id="MEA5442134.1"/>
    </source>
</evidence>
<accession>A0ABU5SUC5</accession>
<gene>
    <name evidence="11" type="ORF">VB739_06175</name>
</gene>
<dbReference type="EMBL" id="JAYGHY010000013">
    <property type="protein sequence ID" value="MEA5442134.1"/>
    <property type="molecule type" value="Genomic_DNA"/>
</dbReference>
<evidence type="ECO:0000256" key="3">
    <source>
        <dbReference type="ARBA" id="ARBA00022679"/>
    </source>
</evidence>
<keyword evidence="2" id="KW-1277">Toxin-antitoxin system</keyword>
<keyword evidence="8" id="KW-0460">Magnesium</keyword>
<name>A0ABU5SUC5_9CYAN</name>
<keyword evidence="6" id="KW-0547">Nucleotide-binding</keyword>
<dbReference type="SUPFAM" id="SSF81301">
    <property type="entry name" value="Nucleotidyltransferase"/>
    <property type="match status" value="1"/>
</dbReference>
<dbReference type="CDD" id="cd05403">
    <property type="entry name" value="NT_KNTase_like"/>
    <property type="match status" value="1"/>
</dbReference>
<dbReference type="RefSeq" id="WP_323356220.1">
    <property type="nucleotide sequence ID" value="NZ_JAYGHY010000013.1"/>
</dbReference>
<dbReference type="Pfam" id="PF01909">
    <property type="entry name" value="NTP_transf_2"/>
    <property type="match status" value="1"/>
</dbReference>
<feature type="domain" description="Polymerase nucleotidyl transferase" evidence="10">
    <location>
        <begin position="14"/>
        <end position="86"/>
    </location>
</feature>
<dbReference type="Proteomes" id="UP001302329">
    <property type="component" value="Unassembled WGS sequence"/>
</dbReference>
<evidence type="ECO:0000256" key="4">
    <source>
        <dbReference type="ARBA" id="ARBA00022695"/>
    </source>
</evidence>
<evidence type="ECO:0000256" key="1">
    <source>
        <dbReference type="ARBA" id="ARBA00001946"/>
    </source>
</evidence>
<proteinExistence type="inferred from homology"/>
<keyword evidence="3" id="KW-0808">Transferase</keyword>
<dbReference type="PANTHER" id="PTHR33571:SF12">
    <property type="entry name" value="BSL3053 PROTEIN"/>
    <property type="match status" value="1"/>
</dbReference>
<reference evidence="11 12" key="1">
    <citation type="submission" date="2023-12" db="EMBL/GenBank/DDBJ databases">
        <title>Baltic Sea Cyanobacteria.</title>
        <authorList>
            <person name="Delbaje E."/>
            <person name="Fewer D.P."/>
            <person name="Shishido T.K."/>
        </authorList>
    </citation>
    <scope>NUCLEOTIDE SEQUENCE [LARGE SCALE GENOMIC DNA]</scope>
    <source>
        <strain evidence="11 12">UHCC 0281</strain>
    </source>
</reference>
<comment type="similarity">
    <text evidence="9">Belongs to the MntA antitoxin family.</text>
</comment>
<evidence type="ECO:0000259" key="10">
    <source>
        <dbReference type="Pfam" id="PF01909"/>
    </source>
</evidence>
<keyword evidence="5" id="KW-0479">Metal-binding</keyword>
<dbReference type="InterPro" id="IPR052038">
    <property type="entry name" value="Type-VII_TA_antitoxin"/>
</dbReference>
<comment type="cofactor">
    <cofactor evidence="1">
        <name>Mg(2+)</name>
        <dbReference type="ChEBI" id="CHEBI:18420"/>
    </cofactor>
</comment>
<sequence length="89" mass="9619">MAPESLALIAAHGGQDLRVFGSVIHGAAGLQSDVVDLLVDFPSSPSFEQYVDLKLALEDLLSARVDLATRRGLRPEPRQRIEQEAIPLA</sequence>
<protein>
    <submittedName>
        <fullName evidence="11">Nucleotidyltransferase domain-containing protein</fullName>
    </submittedName>
</protein>
<comment type="caution">
    <text evidence="11">The sequence shown here is derived from an EMBL/GenBank/DDBJ whole genome shotgun (WGS) entry which is preliminary data.</text>
</comment>
<dbReference type="InterPro" id="IPR002934">
    <property type="entry name" value="Polymerase_NTP_transf_dom"/>
</dbReference>
<evidence type="ECO:0000256" key="9">
    <source>
        <dbReference type="ARBA" id="ARBA00038276"/>
    </source>
</evidence>
<evidence type="ECO:0000256" key="8">
    <source>
        <dbReference type="ARBA" id="ARBA00022842"/>
    </source>
</evidence>
<evidence type="ECO:0000313" key="12">
    <source>
        <dbReference type="Proteomes" id="UP001302329"/>
    </source>
</evidence>
<organism evidence="11 12">
    <name type="scientific">Cyanobium gracile UHCC 0281</name>
    <dbReference type="NCBI Taxonomy" id="3110309"/>
    <lineage>
        <taxon>Bacteria</taxon>
        <taxon>Bacillati</taxon>
        <taxon>Cyanobacteriota</taxon>
        <taxon>Cyanophyceae</taxon>
        <taxon>Synechococcales</taxon>
        <taxon>Prochlorococcaceae</taxon>
        <taxon>Cyanobium</taxon>
    </lineage>
</organism>
<dbReference type="Gene3D" id="3.30.460.10">
    <property type="entry name" value="Beta Polymerase, domain 2"/>
    <property type="match status" value="1"/>
</dbReference>
<dbReference type="InterPro" id="IPR043519">
    <property type="entry name" value="NT_sf"/>
</dbReference>
<evidence type="ECO:0000256" key="5">
    <source>
        <dbReference type="ARBA" id="ARBA00022723"/>
    </source>
</evidence>
<dbReference type="PANTHER" id="PTHR33571">
    <property type="entry name" value="SSL8005 PROTEIN"/>
    <property type="match status" value="1"/>
</dbReference>
<keyword evidence="12" id="KW-1185">Reference proteome</keyword>
<evidence type="ECO:0000256" key="2">
    <source>
        <dbReference type="ARBA" id="ARBA00022649"/>
    </source>
</evidence>
<evidence type="ECO:0000256" key="7">
    <source>
        <dbReference type="ARBA" id="ARBA00022840"/>
    </source>
</evidence>
<keyword evidence="4" id="KW-0548">Nucleotidyltransferase</keyword>